<dbReference type="OrthoDB" id="9794382at2"/>
<protein>
    <submittedName>
        <fullName evidence="2">Purine-binding chemotaxis protein CheW</fullName>
    </submittedName>
</protein>
<dbReference type="EMBL" id="WBZC01000045">
    <property type="protein sequence ID" value="KAB3532870.1"/>
    <property type="molecule type" value="Genomic_DNA"/>
</dbReference>
<gene>
    <name evidence="2" type="ORF">F8154_11315</name>
</gene>
<sequence length="152" mass="17594">MAERKYVIFKLDKEEYGVDIMHVKEISEFKESVKIPNSPKFVDGIINYRGVITPIINLRRKFNLELKETTADIRIIIINLKEKQVGFVVDDASQVLTIDEKDTDPAPDIITNIDERFISGIAKVDERMIIILDLEKVLSEEEKKNIEMLETE</sequence>
<dbReference type="PANTHER" id="PTHR22617:SF23">
    <property type="entry name" value="CHEMOTAXIS PROTEIN CHEW"/>
    <property type="match status" value="1"/>
</dbReference>
<dbReference type="PANTHER" id="PTHR22617">
    <property type="entry name" value="CHEMOTAXIS SENSOR HISTIDINE KINASE-RELATED"/>
    <property type="match status" value="1"/>
</dbReference>
<organism evidence="2 3">
    <name type="scientific">Alkaliphilus pronyensis</name>
    <dbReference type="NCBI Taxonomy" id="1482732"/>
    <lineage>
        <taxon>Bacteria</taxon>
        <taxon>Bacillati</taxon>
        <taxon>Bacillota</taxon>
        <taxon>Clostridia</taxon>
        <taxon>Peptostreptococcales</taxon>
        <taxon>Natronincolaceae</taxon>
        <taxon>Alkaliphilus</taxon>
    </lineage>
</organism>
<dbReference type="Pfam" id="PF01584">
    <property type="entry name" value="CheW"/>
    <property type="match status" value="1"/>
</dbReference>
<evidence type="ECO:0000313" key="3">
    <source>
        <dbReference type="Proteomes" id="UP000432715"/>
    </source>
</evidence>
<dbReference type="InterPro" id="IPR036061">
    <property type="entry name" value="CheW-like_dom_sf"/>
</dbReference>
<dbReference type="InterPro" id="IPR039315">
    <property type="entry name" value="CheW"/>
</dbReference>
<accession>A0A6I0F6I0</accession>
<keyword evidence="3" id="KW-1185">Reference proteome</keyword>
<proteinExistence type="predicted"/>
<dbReference type="Gene3D" id="2.40.50.180">
    <property type="entry name" value="CheA-289, Domain 4"/>
    <property type="match status" value="1"/>
</dbReference>
<dbReference type="GO" id="GO:0006935">
    <property type="term" value="P:chemotaxis"/>
    <property type="evidence" value="ECO:0007669"/>
    <property type="project" value="InterPro"/>
</dbReference>
<dbReference type="RefSeq" id="WP_151861727.1">
    <property type="nucleotide sequence ID" value="NZ_WBZC01000045.1"/>
</dbReference>
<dbReference type="AlphaFoldDB" id="A0A6I0F6I0"/>
<dbReference type="SMART" id="SM00260">
    <property type="entry name" value="CheW"/>
    <property type="match status" value="1"/>
</dbReference>
<reference evidence="2 3" key="1">
    <citation type="submission" date="2019-10" db="EMBL/GenBank/DDBJ databases">
        <title>Alkaliphilus serpentinus sp. nov. and Alkaliphilus pronyensis sp. nov., two novel anaerobic alkaliphilic species isolated from the serpentinized-hosted hydrothermal field of the Prony Bay (New Caledonia).</title>
        <authorList>
            <person name="Postec A."/>
        </authorList>
    </citation>
    <scope>NUCLEOTIDE SEQUENCE [LARGE SCALE GENOMIC DNA]</scope>
    <source>
        <strain evidence="2 3">LacV</strain>
    </source>
</reference>
<dbReference type="SUPFAM" id="SSF50341">
    <property type="entry name" value="CheW-like"/>
    <property type="match status" value="1"/>
</dbReference>
<evidence type="ECO:0000313" key="2">
    <source>
        <dbReference type="EMBL" id="KAB3532870.1"/>
    </source>
</evidence>
<comment type="caution">
    <text evidence="2">The sequence shown here is derived from an EMBL/GenBank/DDBJ whole genome shotgun (WGS) entry which is preliminary data.</text>
</comment>
<dbReference type="Proteomes" id="UP000432715">
    <property type="component" value="Unassembled WGS sequence"/>
</dbReference>
<feature type="domain" description="CheW-like" evidence="1">
    <location>
        <begin position="3"/>
        <end position="143"/>
    </location>
</feature>
<dbReference type="GO" id="GO:0005829">
    <property type="term" value="C:cytosol"/>
    <property type="evidence" value="ECO:0007669"/>
    <property type="project" value="TreeGrafter"/>
</dbReference>
<dbReference type="GO" id="GO:0007165">
    <property type="term" value="P:signal transduction"/>
    <property type="evidence" value="ECO:0007669"/>
    <property type="project" value="InterPro"/>
</dbReference>
<dbReference type="PROSITE" id="PS50851">
    <property type="entry name" value="CHEW"/>
    <property type="match status" value="1"/>
</dbReference>
<dbReference type="CDD" id="cd00732">
    <property type="entry name" value="CheW"/>
    <property type="match status" value="1"/>
</dbReference>
<evidence type="ECO:0000259" key="1">
    <source>
        <dbReference type="PROSITE" id="PS50851"/>
    </source>
</evidence>
<name>A0A6I0F6I0_9FIRM</name>
<dbReference type="Gene3D" id="2.30.30.40">
    <property type="entry name" value="SH3 Domains"/>
    <property type="match status" value="1"/>
</dbReference>
<dbReference type="InterPro" id="IPR002545">
    <property type="entry name" value="CheW-lke_dom"/>
</dbReference>